<dbReference type="Pfam" id="PF00805">
    <property type="entry name" value="Pentapeptide"/>
    <property type="match status" value="2"/>
</dbReference>
<dbReference type="InterPro" id="IPR051082">
    <property type="entry name" value="Pentapeptide-BTB/POZ_domain"/>
</dbReference>
<evidence type="ECO:0000313" key="2">
    <source>
        <dbReference type="Proteomes" id="UP000176834"/>
    </source>
</evidence>
<dbReference type="Gene3D" id="2.160.20.80">
    <property type="entry name" value="E3 ubiquitin-protein ligase SopA"/>
    <property type="match status" value="1"/>
</dbReference>
<gene>
    <name evidence="1" type="ORF">A3B86_02605</name>
</gene>
<dbReference type="EMBL" id="MGJN01000001">
    <property type="protein sequence ID" value="OGN07746.1"/>
    <property type="molecule type" value="Genomic_DNA"/>
</dbReference>
<comment type="caution">
    <text evidence="1">The sequence shown here is derived from an EMBL/GenBank/DDBJ whole genome shotgun (WGS) entry which is preliminary data.</text>
</comment>
<dbReference type="Proteomes" id="UP000176834">
    <property type="component" value="Unassembled WGS sequence"/>
</dbReference>
<dbReference type="PANTHER" id="PTHR14136">
    <property type="entry name" value="BTB_POZ DOMAIN-CONTAINING PROTEIN KCTD9"/>
    <property type="match status" value="1"/>
</dbReference>
<dbReference type="InterPro" id="IPR001646">
    <property type="entry name" value="5peptide_repeat"/>
</dbReference>
<accession>A0A1F8F660</accession>
<dbReference type="SUPFAM" id="SSF141571">
    <property type="entry name" value="Pentapeptide repeat-like"/>
    <property type="match status" value="1"/>
</dbReference>
<evidence type="ECO:0008006" key="3">
    <source>
        <dbReference type="Google" id="ProtNLM"/>
    </source>
</evidence>
<evidence type="ECO:0000313" key="1">
    <source>
        <dbReference type="EMBL" id="OGN07746.1"/>
    </source>
</evidence>
<proteinExistence type="predicted"/>
<reference evidence="1 2" key="1">
    <citation type="journal article" date="2016" name="Nat. Commun.">
        <title>Thousands of microbial genomes shed light on interconnected biogeochemical processes in an aquifer system.</title>
        <authorList>
            <person name="Anantharaman K."/>
            <person name="Brown C.T."/>
            <person name="Hug L.A."/>
            <person name="Sharon I."/>
            <person name="Castelle C.J."/>
            <person name="Probst A.J."/>
            <person name="Thomas B.C."/>
            <person name="Singh A."/>
            <person name="Wilkins M.J."/>
            <person name="Karaoz U."/>
            <person name="Brodie E.L."/>
            <person name="Williams K.H."/>
            <person name="Hubbard S.S."/>
            <person name="Banfield J.F."/>
        </authorList>
    </citation>
    <scope>NUCLEOTIDE SEQUENCE [LARGE SCALE GENOMIC DNA]</scope>
</reference>
<protein>
    <recommendedName>
        <fullName evidence="3">Pentapeptide repeat-containing protein</fullName>
    </recommendedName>
</protein>
<dbReference type="PANTHER" id="PTHR14136:SF17">
    <property type="entry name" value="BTB_POZ DOMAIN-CONTAINING PROTEIN KCTD9"/>
    <property type="match status" value="1"/>
</dbReference>
<dbReference type="AlphaFoldDB" id="A0A1F8F660"/>
<organism evidence="1 2">
    <name type="scientific">Candidatus Yanofskybacteria bacterium RIFCSPHIGHO2_02_FULL_38_22b</name>
    <dbReference type="NCBI Taxonomy" id="1802673"/>
    <lineage>
        <taxon>Bacteria</taxon>
        <taxon>Candidatus Yanofskyibacteriota</taxon>
    </lineage>
</organism>
<name>A0A1F8F660_9BACT</name>
<sequence length="132" mass="14834">MAIEIKNSKGQTLFVHLGESLVNADFSNKDLKHAVLSKMNCSGANFDGADLEFAHCRGTNFTGASFKNAYMVYGQFHEANFTEADFEGVNIERAKFIDANLTNAINWHKRERDYQAKFMGATMPDGRKVEEE</sequence>